<organism evidence="2 3">
    <name type="scientific">Paenibacillus segetis</name>
    <dbReference type="NCBI Taxonomy" id="1325360"/>
    <lineage>
        <taxon>Bacteria</taxon>
        <taxon>Bacillati</taxon>
        <taxon>Bacillota</taxon>
        <taxon>Bacilli</taxon>
        <taxon>Bacillales</taxon>
        <taxon>Paenibacillaceae</taxon>
        <taxon>Paenibacillus</taxon>
    </lineage>
</organism>
<feature type="domain" description="Transcription regulator PadR N-terminal" evidence="1">
    <location>
        <begin position="7"/>
        <end position="80"/>
    </location>
</feature>
<keyword evidence="3" id="KW-1185">Reference proteome</keyword>
<evidence type="ECO:0000313" key="3">
    <source>
        <dbReference type="Proteomes" id="UP000659344"/>
    </source>
</evidence>
<protein>
    <submittedName>
        <fullName evidence="2">PadR family transcriptional regulator</fullName>
    </submittedName>
</protein>
<reference evidence="3" key="1">
    <citation type="journal article" date="2019" name="Int. J. Syst. Evol. Microbiol.">
        <title>The Global Catalogue of Microorganisms (GCM) 10K type strain sequencing project: providing services to taxonomists for standard genome sequencing and annotation.</title>
        <authorList>
            <consortium name="The Broad Institute Genomics Platform"/>
            <consortium name="The Broad Institute Genome Sequencing Center for Infectious Disease"/>
            <person name="Wu L."/>
            <person name="Ma J."/>
        </authorList>
    </citation>
    <scope>NUCLEOTIDE SEQUENCE [LARGE SCALE GENOMIC DNA]</scope>
    <source>
        <strain evidence="3">CGMCC 1.12769</strain>
    </source>
</reference>
<evidence type="ECO:0000259" key="1">
    <source>
        <dbReference type="Pfam" id="PF03551"/>
    </source>
</evidence>
<comment type="caution">
    <text evidence="2">The sequence shown here is derived from an EMBL/GenBank/DDBJ whole genome shotgun (WGS) entry which is preliminary data.</text>
</comment>
<dbReference type="InterPro" id="IPR005149">
    <property type="entry name" value="Tscrpt_reg_PadR_N"/>
</dbReference>
<dbReference type="PANTHER" id="PTHR33169">
    <property type="entry name" value="PADR-FAMILY TRANSCRIPTIONAL REGULATOR"/>
    <property type="match status" value="1"/>
</dbReference>
<dbReference type="InterPro" id="IPR052509">
    <property type="entry name" value="Metal_resp_DNA-bind_regulator"/>
</dbReference>
<dbReference type="InterPro" id="IPR036388">
    <property type="entry name" value="WH-like_DNA-bd_sf"/>
</dbReference>
<gene>
    <name evidence="2" type="ORF">GCM10008013_21960</name>
</gene>
<accession>A0ABQ1YFT2</accession>
<dbReference type="Pfam" id="PF03551">
    <property type="entry name" value="PadR"/>
    <property type="match status" value="1"/>
</dbReference>
<sequence length="174" mass="20728">MDIEVLILAQLMQGPKHGYEIKKNIIFVMSNSKIINNNTLYPKLKQFEERGLVNSKLELQERRPNRYVYSITSLGQETFHRCLTDFTIETIKSDDEWSIRLAYYELLDNATRQKLLTFRKTYMEEKITHLEQLSSVVGNGRDQIYSQELYFYTHSLIEREIELIQEMAHKLENK</sequence>
<dbReference type="PANTHER" id="PTHR33169:SF27">
    <property type="entry name" value="TRANSCRIPTIONAL REGULATOR PADR FAMILY PROTEIN"/>
    <property type="match status" value="1"/>
</dbReference>
<dbReference type="EMBL" id="BMFT01000001">
    <property type="protein sequence ID" value="GGH23107.1"/>
    <property type="molecule type" value="Genomic_DNA"/>
</dbReference>
<dbReference type="SUPFAM" id="SSF46785">
    <property type="entry name" value="Winged helix' DNA-binding domain"/>
    <property type="match status" value="1"/>
</dbReference>
<dbReference type="Gene3D" id="1.10.10.10">
    <property type="entry name" value="Winged helix-like DNA-binding domain superfamily/Winged helix DNA-binding domain"/>
    <property type="match status" value="1"/>
</dbReference>
<evidence type="ECO:0000313" key="2">
    <source>
        <dbReference type="EMBL" id="GGH23107.1"/>
    </source>
</evidence>
<name>A0ABQ1YFT2_9BACL</name>
<dbReference type="RefSeq" id="WP_188538603.1">
    <property type="nucleotide sequence ID" value="NZ_BMFT01000001.1"/>
</dbReference>
<proteinExistence type="predicted"/>
<dbReference type="InterPro" id="IPR036390">
    <property type="entry name" value="WH_DNA-bd_sf"/>
</dbReference>
<dbReference type="Proteomes" id="UP000659344">
    <property type="component" value="Unassembled WGS sequence"/>
</dbReference>